<gene>
    <name evidence="1" type="ORF">A3K52_05605</name>
</gene>
<dbReference type="SUPFAM" id="SSF55021">
    <property type="entry name" value="ACT-like"/>
    <property type="match status" value="1"/>
</dbReference>
<proteinExistence type="predicted"/>
<accession>A0A1F7L233</accession>
<name>A0A1F7L233_9BACT</name>
<evidence type="ECO:0008006" key="3">
    <source>
        <dbReference type="Google" id="ProtNLM"/>
    </source>
</evidence>
<evidence type="ECO:0000313" key="2">
    <source>
        <dbReference type="Proteomes" id="UP000177050"/>
    </source>
</evidence>
<organism evidence="1 2">
    <name type="scientific">Candidatus Roizmanbacteria bacterium RIFOXYD1_FULL_38_12</name>
    <dbReference type="NCBI Taxonomy" id="1802093"/>
    <lineage>
        <taxon>Bacteria</taxon>
        <taxon>Candidatus Roizmaniibacteriota</taxon>
    </lineage>
</organism>
<dbReference type="Proteomes" id="UP000177050">
    <property type="component" value="Unassembled WGS sequence"/>
</dbReference>
<comment type="caution">
    <text evidence="1">The sequence shown here is derived from an EMBL/GenBank/DDBJ whole genome shotgun (WGS) entry which is preliminary data.</text>
</comment>
<evidence type="ECO:0000313" key="1">
    <source>
        <dbReference type="EMBL" id="OGK74212.1"/>
    </source>
</evidence>
<dbReference type="EMBL" id="MGBR01000001">
    <property type="protein sequence ID" value="OGK74212.1"/>
    <property type="molecule type" value="Genomic_DNA"/>
</dbReference>
<dbReference type="AlphaFoldDB" id="A0A1F7L233"/>
<reference evidence="1 2" key="1">
    <citation type="journal article" date="2016" name="Nat. Commun.">
        <title>Thousands of microbial genomes shed light on interconnected biogeochemical processes in an aquifer system.</title>
        <authorList>
            <person name="Anantharaman K."/>
            <person name="Brown C.T."/>
            <person name="Hug L.A."/>
            <person name="Sharon I."/>
            <person name="Castelle C.J."/>
            <person name="Probst A.J."/>
            <person name="Thomas B.C."/>
            <person name="Singh A."/>
            <person name="Wilkins M.J."/>
            <person name="Karaoz U."/>
            <person name="Brodie E.L."/>
            <person name="Williams K.H."/>
            <person name="Hubbard S.S."/>
            <person name="Banfield J.F."/>
        </authorList>
    </citation>
    <scope>NUCLEOTIDE SEQUENCE [LARGE SCALE GENOMIC DNA]</scope>
</reference>
<protein>
    <recommendedName>
        <fullName evidence="3">Aspartate kinase</fullName>
    </recommendedName>
</protein>
<sequence>MITISEVVEELIKKSTLLEEGMMRGIINYSSLARLMKGDIEKKVYKSIQTGAIIMALKRYAAKIKRVRKKTWVFKQMPDMIVRSNLMEITYANSDSFIKKRDHFFEKMRNEQKYFLIITQGVFETTLIVSKDLQPSIEKSFKDEKHVASFDRLSSITIRLPVETVDTPGVYGHILKTLEWEGINVVEVASTYTEFTIILNDYEIDRAFSSLKKVLTPLP</sequence>
<dbReference type="InterPro" id="IPR045865">
    <property type="entry name" value="ACT-like_dom_sf"/>
</dbReference>